<evidence type="ECO:0000256" key="2">
    <source>
        <dbReference type="SAM" id="MobiDB-lite"/>
    </source>
</evidence>
<dbReference type="GO" id="GO:0003755">
    <property type="term" value="F:peptidyl-prolyl cis-trans isomerase activity"/>
    <property type="evidence" value="ECO:0007669"/>
    <property type="project" value="UniProtKB-KW"/>
</dbReference>
<dbReference type="InterPro" id="IPR027304">
    <property type="entry name" value="Trigger_fact/SurA_dom_sf"/>
</dbReference>
<dbReference type="KEGG" id="pmw:B2K_36005"/>
<dbReference type="InterPro" id="IPR000297">
    <property type="entry name" value="PPIase_PpiC"/>
</dbReference>
<evidence type="ECO:0000313" key="4">
    <source>
        <dbReference type="EMBL" id="AFH66048.2"/>
    </source>
</evidence>
<proteinExistence type="predicted"/>
<feature type="domain" description="PpiC" evidence="3">
    <location>
        <begin position="197"/>
        <end position="301"/>
    </location>
</feature>
<dbReference type="EMBL" id="CP003422">
    <property type="protein sequence ID" value="AFH66048.2"/>
    <property type="molecule type" value="Genomic_DNA"/>
</dbReference>
<dbReference type="Pfam" id="PF13616">
    <property type="entry name" value="Rotamase_3"/>
    <property type="match status" value="1"/>
</dbReference>
<evidence type="ECO:0000259" key="3">
    <source>
        <dbReference type="PROSITE" id="PS50198"/>
    </source>
</evidence>
<dbReference type="HOGENOM" id="CLU_034646_5_1_9"/>
<dbReference type="SUPFAM" id="SSF109998">
    <property type="entry name" value="Triger factor/SurA peptide-binding domain-like"/>
    <property type="match status" value="1"/>
</dbReference>
<evidence type="ECO:0000256" key="1">
    <source>
        <dbReference type="PROSITE-ProRule" id="PRU00278"/>
    </source>
</evidence>
<feature type="region of interest" description="Disordered" evidence="2">
    <location>
        <begin position="33"/>
        <end position="57"/>
    </location>
</feature>
<keyword evidence="1 4" id="KW-0413">Isomerase</keyword>
<dbReference type="SUPFAM" id="SSF54534">
    <property type="entry name" value="FKBP-like"/>
    <property type="match status" value="1"/>
</dbReference>
<keyword evidence="1" id="KW-0697">Rotamase</keyword>
<dbReference type="AlphaFoldDB" id="I0BUK1"/>
<feature type="region of interest" description="Disordered" evidence="2">
    <location>
        <begin position="335"/>
        <end position="373"/>
    </location>
</feature>
<dbReference type="PANTHER" id="PTHR47245">
    <property type="entry name" value="PEPTIDYLPROLYL ISOMERASE"/>
    <property type="match status" value="1"/>
</dbReference>
<dbReference type="PROSITE" id="PS51257">
    <property type="entry name" value="PROKAR_LIPOPROTEIN"/>
    <property type="match status" value="1"/>
</dbReference>
<dbReference type="InterPro" id="IPR050245">
    <property type="entry name" value="PrsA_foldase"/>
</dbReference>
<accession>I0BUK1</accession>
<reference evidence="4 5" key="1">
    <citation type="submission" date="2013-06" db="EMBL/GenBank/DDBJ databases">
        <title>Complete genome sequence of Paenibacillus mucilaginosus K02.</title>
        <authorList>
            <person name="Xiao B."/>
            <person name="Sun L."/>
            <person name="Xiao L."/>
            <person name="Lian B."/>
        </authorList>
    </citation>
    <scope>NUCLEOTIDE SEQUENCE [LARGE SCALE GENOMIC DNA]</scope>
    <source>
        <strain evidence="4 5">K02</strain>
    </source>
</reference>
<feature type="compositionally biased region" description="Low complexity" evidence="2">
    <location>
        <begin position="346"/>
        <end position="356"/>
    </location>
</feature>
<gene>
    <name evidence="4" type="ORF">B2K_36005</name>
</gene>
<dbReference type="Gene3D" id="3.10.50.40">
    <property type="match status" value="1"/>
</dbReference>
<dbReference type="Proteomes" id="UP000007392">
    <property type="component" value="Chromosome"/>
</dbReference>
<dbReference type="InterPro" id="IPR046357">
    <property type="entry name" value="PPIase_dom_sf"/>
</dbReference>
<dbReference type="PANTHER" id="PTHR47245:SF2">
    <property type="entry name" value="PEPTIDYL-PROLYL CIS-TRANS ISOMERASE HP_0175-RELATED"/>
    <property type="match status" value="1"/>
</dbReference>
<organism evidence="4 5">
    <name type="scientific">Paenibacillus mucilaginosus K02</name>
    <dbReference type="NCBI Taxonomy" id="997761"/>
    <lineage>
        <taxon>Bacteria</taxon>
        <taxon>Bacillati</taxon>
        <taxon>Bacillota</taxon>
        <taxon>Bacilli</taxon>
        <taxon>Bacillales</taxon>
        <taxon>Paenibacillaceae</taxon>
        <taxon>Paenibacillus</taxon>
    </lineage>
</organism>
<protein>
    <submittedName>
        <fullName evidence="4">Peptidylprolyl isomerase</fullName>
    </submittedName>
</protein>
<dbReference type="RefSeq" id="WP_016363055.1">
    <property type="nucleotide sequence ID" value="NC_017672.3"/>
</dbReference>
<name>I0BUK1_9BACL</name>
<dbReference type="PROSITE" id="PS50198">
    <property type="entry name" value="PPIC_PPIASE_2"/>
    <property type="match status" value="1"/>
</dbReference>
<dbReference type="OrthoDB" id="14196at2"/>
<sequence length="373" mass="40437">MLQNKKKPLRQGMMALMALVLVAGLSVGCGKKKDEEAAPAPAPAGTEAPAASTGNPSDVLVTYKDGGKVTREEFDKFVGINLFFNKQYEQFKSDPAFQQDMMKQLVTFKVLASRADEKAKTDAAAQTKTQMEQIKAFLGAQEGGLEGQLKTANVTEKELEDFVTRSITAIVSEENKVSEADLKTAYDSNLKTDAAAYTTATVSHILVGLKDTATQKDRTDEEALKRAQEVKGKLDAGGDFAALAKEYSDDPGSKDAGGKYENAEVSQWVPEFKQAAVDLPLNKISDPVKTDYGYHVMKVESRATKTFEDVKPQLKSQAAEAKVYEFVEKELPTLIETNNLPKPEEQPATQAPATEAPKTDAPATEAPKTEGTK</sequence>
<evidence type="ECO:0000313" key="5">
    <source>
        <dbReference type="Proteomes" id="UP000007392"/>
    </source>
</evidence>